<name>A0A151GUE5_DRECN</name>
<evidence type="ECO:0000259" key="6">
    <source>
        <dbReference type="Pfam" id="PF03813"/>
    </source>
</evidence>
<feature type="domain" description="Nrap protein" evidence="11">
    <location>
        <begin position="992"/>
        <end position="1127"/>
    </location>
</feature>
<dbReference type="Gene3D" id="1.10.1410.10">
    <property type="match status" value="1"/>
</dbReference>
<evidence type="ECO:0000256" key="5">
    <source>
        <dbReference type="RuleBase" id="RU364032"/>
    </source>
</evidence>
<evidence type="ECO:0000256" key="4">
    <source>
        <dbReference type="ARBA" id="ARBA00023242"/>
    </source>
</evidence>
<evidence type="ECO:0000259" key="9">
    <source>
        <dbReference type="Pfam" id="PF17405"/>
    </source>
</evidence>
<organism evidence="12 13">
    <name type="scientific">Drechmeria coniospora</name>
    <name type="common">Nematophagous fungus</name>
    <name type="synonym">Meria coniospora</name>
    <dbReference type="NCBI Taxonomy" id="98403"/>
    <lineage>
        <taxon>Eukaryota</taxon>
        <taxon>Fungi</taxon>
        <taxon>Dikarya</taxon>
        <taxon>Ascomycota</taxon>
        <taxon>Pezizomycotina</taxon>
        <taxon>Sordariomycetes</taxon>
        <taxon>Hypocreomycetidae</taxon>
        <taxon>Hypocreales</taxon>
        <taxon>Ophiocordycipitaceae</taxon>
        <taxon>Drechmeria</taxon>
    </lineage>
</organism>
<dbReference type="InterPro" id="IPR035367">
    <property type="entry name" value="Nrap_D2"/>
</dbReference>
<dbReference type="Proteomes" id="UP000076580">
    <property type="component" value="Chromosome 01"/>
</dbReference>
<dbReference type="GO" id="GO:0034456">
    <property type="term" value="C:UTP-C complex"/>
    <property type="evidence" value="ECO:0007669"/>
    <property type="project" value="TreeGrafter"/>
</dbReference>
<keyword evidence="4 5" id="KW-0539">Nucleus</keyword>
<dbReference type="RefSeq" id="XP_040660050.1">
    <property type="nucleotide sequence ID" value="XM_040799167.1"/>
</dbReference>
<feature type="domain" description="Nrap protein" evidence="9">
    <location>
        <begin position="643"/>
        <end position="831"/>
    </location>
</feature>
<comment type="similarity">
    <text evidence="2 5">Belongs to the NRAP family.</text>
</comment>
<feature type="domain" description="Nrap protein" evidence="8">
    <location>
        <begin position="476"/>
        <end position="624"/>
    </location>
</feature>
<protein>
    <recommendedName>
        <fullName evidence="5">U3 small nucleolar RNA-associated protein 22</fullName>
    </recommendedName>
</protein>
<dbReference type="Pfam" id="PF17404">
    <property type="entry name" value="Nrap_D3"/>
    <property type="match status" value="1"/>
</dbReference>
<keyword evidence="13" id="KW-1185">Reference proteome</keyword>
<accession>A0A151GUE5</accession>
<evidence type="ECO:0000259" key="11">
    <source>
        <dbReference type="Pfam" id="PF17407"/>
    </source>
</evidence>
<feature type="domain" description="Nrap protein" evidence="10">
    <location>
        <begin position="835"/>
        <end position="989"/>
    </location>
</feature>
<dbReference type="Pfam" id="PF17405">
    <property type="entry name" value="Nrap_D4"/>
    <property type="match status" value="1"/>
</dbReference>
<dbReference type="PANTHER" id="PTHR17972:SF0">
    <property type="entry name" value="NUCLEOLAR PROTEIN 6"/>
    <property type="match status" value="1"/>
</dbReference>
<dbReference type="Pfam" id="PF17407">
    <property type="entry name" value="Nrap_D6"/>
    <property type="match status" value="1"/>
</dbReference>
<evidence type="ECO:0000259" key="10">
    <source>
        <dbReference type="Pfam" id="PF17406"/>
    </source>
</evidence>
<dbReference type="Gene3D" id="3.30.70.3030">
    <property type="match status" value="1"/>
</dbReference>
<keyword evidence="3 5" id="KW-0694">RNA-binding</keyword>
<dbReference type="Pfam" id="PF17403">
    <property type="entry name" value="Nrap_D2"/>
    <property type="match status" value="1"/>
</dbReference>
<evidence type="ECO:0000256" key="1">
    <source>
        <dbReference type="ARBA" id="ARBA00004604"/>
    </source>
</evidence>
<dbReference type="InterPro" id="IPR035371">
    <property type="entry name" value="Nrap_D6"/>
</dbReference>
<comment type="subcellular location">
    <subcellularLocation>
        <location evidence="1 5">Nucleus</location>
        <location evidence="1 5">Nucleolus</location>
    </subcellularLocation>
</comment>
<dbReference type="InterPro" id="IPR035368">
    <property type="entry name" value="Nrap_D3"/>
</dbReference>
<dbReference type="Pfam" id="PF17406">
    <property type="entry name" value="Nrap_D5"/>
    <property type="match status" value="1"/>
</dbReference>
<evidence type="ECO:0000313" key="12">
    <source>
        <dbReference type="EMBL" id="KYK60698.1"/>
    </source>
</evidence>
<feature type="domain" description="Nrap protein" evidence="7">
    <location>
        <begin position="327"/>
        <end position="470"/>
    </location>
</feature>
<dbReference type="FunCoup" id="A0A151GUE5">
    <property type="interactions" value="905"/>
</dbReference>
<keyword evidence="5" id="KW-0698">rRNA processing</keyword>
<dbReference type="EMBL" id="LAYC01000001">
    <property type="protein sequence ID" value="KYK60698.1"/>
    <property type="molecule type" value="Genomic_DNA"/>
</dbReference>
<dbReference type="Pfam" id="PF03813">
    <property type="entry name" value="Nrap"/>
    <property type="match status" value="1"/>
</dbReference>
<evidence type="ECO:0000256" key="2">
    <source>
        <dbReference type="ARBA" id="ARBA00006674"/>
    </source>
</evidence>
<dbReference type="STRING" id="98403.A0A151GUE5"/>
<dbReference type="GO" id="GO:0006409">
    <property type="term" value="P:tRNA export from nucleus"/>
    <property type="evidence" value="ECO:0007669"/>
    <property type="project" value="TreeGrafter"/>
</dbReference>
<sequence length="1133" mass="127542">MESSLKRRKIEHPGSGLRHDGLIDFSSRTSLQVSTSSNFILQTDELLKSVRLDVNKTLEHCNGHIYRVKEIIDSIEPHEGLPVSCSPKRFPAISALQQVLTGHTFKISKATSMLEKKHQVFVPYPDPRPSSDAPYKVAYSKPSQINVVGSYVSKTMVKTQPSLAVDMVVQMPRSLFQDKDFMDMRYYYRRAYYIAYIAASLRKEGMAESMDLTFECLNENPLLPLVVLRPKQAVDSAKENGAEPDAKSNKKSRKKATYSIRIIPCAPDRLFPWAKLAPVSKCNRAGEGDESTAKSMATPFYNSTLNAEGTFIQYLRLLTNAANECPAFADACILGRIWLQQRGFGGNISQGGFGHFEWAAIVALLLQMGGRKGQAALSTSLSSVELFKAVVQFISTTDFNEKPFAFGKSETDSKAIREGGPVLFDPVRELNIAYKMTPSSASLLRLYAKSTVELLADDAVDKFDPTFIVKSDLTFHVFDAVMEIDSVDVATKFSKLADRSSPAWKFGLEVHRVLKRAYGRRSHLVHLRLPPRTSWPLHRGAPEESTKVTVGVVFEPAQMDRRMEYGPPAEEAKEAASFRHFWGEKAELRRFKDGSILECVEWAANLPSQICEEIARYALKRHLNIIKEELLPSGPGFSSVLGLSSLDKEAFDAARQSFSTLERDVRSLEELPLQIRQLSAVSPLLRYSSVKTPAIGFQKGYVTPVDVNLYFEASNRWPENLTAIQETKVELLLDIDRRLTAAHENLVTYLGRENRTVGIENLAYLDIVYENGVAFRLRIHCDLEETLLERQAENKELEYHIRNEATETLANLRWAYVTLPLHTQTMATFCTRLQPLSQSIRLVKHWFDSHKLSGHFGEELIELFVLHVFLQPYPWRLPSSPTVGFLRTLLFLSRWDWRDEPLVVDSAETLTKEDRSSIKRELDLWRKRDPLMHSSTVIFAATSHDRSGQAYSRNGPSKLVASRMTCLAKAACKLVGEEAFRMDPSAVFQASLQDYDFLIHISSKSVKSVICEAAMEAGVKKHSQFKNLDERTGKASLPARAHPVDVFANELQRVYEDTLVIFRGGPEDNVIAAIWNPKLQPRHKFRAGLPFNFCKIDDGEEQDVVDVNRGAVLLEIARAGGDMIKSIDLVDGE</sequence>
<dbReference type="InParanoid" id="A0A151GUE5"/>
<dbReference type="InterPro" id="IPR035369">
    <property type="entry name" value="Nrap_D4"/>
</dbReference>
<gene>
    <name evidence="12" type="ORF">DCS_01836</name>
</gene>
<evidence type="ECO:0000259" key="7">
    <source>
        <dbReference type="Pfam" id="PF17403"/>
    </source>
</evidence>
<evidence type="ECO:0000259" key="8">
    <source>
        <dbReference type="Pfam" id="PF17404"/>
    </source>
</evidence>
<proteinExistence type="inferred from homology"/>
<dbReference type="GO" id="GO:0006364">
    <property type="term" value="P:rRNA processing"/>
    <property type="evidence" value="ECO:0007669"/>
    <property type="project" value="UniProtKB-KW"/>
</dbReference>
<dbReference type="InterPro" id="IPR035082">
    <property type="entry name" value="Nrap_D1"/>
</dbReference>
<dbReference type="PANTHER" id="PTHR17972">
    <property type="entry name" value="NUCLEOLAR RNA-ASSOCIATED PROTEIN"/>
    <property type="match status" value="1"/>
</dbReference>
<evidence type="ECO:0000313" key="13">
    <source>
        <dbReference type="Proteomes" id="UP000076580"/>
    </source>
</evidence>
<dbReference type="GO" id="GO:0032545">
    <property type="term" value="C:CURI complex"/>
    <property type="evidence" value="ECO:0007669"/>
    <property type="project" value="TreeGrafter"/>
</dbReference>
<comment type="caution">
    <text evidence="12">The sequence shown here is derived from an EMBL/GenBank/DDBJ whole genome shotgun (WGS) entry which is preliminary data.</text>
</comment>
<dbReference type="GO" id="GO:0032040">
    <property type="term" value="C:small-subunit processome"/>
    <property type="evidence" value="ECO:0007669"/>
    <property type="project" value="TreeGrafter"/>
</dbReference>
<reference evidence="12 13" key="1">
    <citation type="journal article" date="2016" name="Sci. Rep.">
        <title>Insights into Adaptations to a Near-Obligate Nematode Endoparasitic Lifestyle from the Finished Genome of Drechmeria coniospora.</title>
        <authorList>
            <person name="Zhang L."/>
            <person name="Zhou Z."/>
            <person name="Guo Q."/>
            <person name="Fokkens L."/>
            <person name="Miskei M."/>
            <person name="Pocsi I."/>
            <person name="Zhang W."/>
            <person name="Chen M."/>
            <person name="Wang L."/>
            <person name="Sun Y."/>
            <person name="Donzelli B.G."/>
            <person name="Gibson D.M."/>
            <person name="Nelson D.R."/>
            <person name="Luo J.G."/>
            <person name="Rep M."/>
            <person name="Liu H."/>
            <person name="Yang S."/>
            <person name="Wang J."/>
            <person name="Krasnoff S.B."/>
            <person name="Xu Y."/>
            <person name="Molnar I."/>
            <person name="Lin M."/>
        </authorList>
    </citation>
    <scope>NUCLEOTIDE SEQUENCE [LARGE SCALE GENOMIC DNA]</scope>
    <source>
        <strain evidence="12 13">ARSEF 6962</strain>
    </source>
</reference>
<dbReference type="InterPro" id="IPR035370">
    <property type="entry name" value="Nrap_D5"/>
</dbReference>
<feature type="domain" description="Nrap protein" evidence="6">
    <location>
        <begin position="165"/>
        <end position="323"/>
    </location>
</feature>
<keyword evidence="5" id="KW-0687">Ribonucleoprotein</keyword>
<dbReference type="GeneID" id="63714479"/>
<keyword evidence="5" id="KW-0690">Ribosome biogenesis</keyword>
<evidence type="ECO:0000256" key="3">
    <source>
        <dbReference type="ARBA" id="ARBA00022884"/>
    </source>
</evidence>
<dbReference type="AlphaFoldDB" id="A0A151GUE5"/>
<dbReference type="GO" id="GO:0003723">
    <property type="term" value="F:RNA binding"/>
    <property type="evidence" value="ECO:0007669"/>
    <property type="project" value="UniProtKB-KW"/>
</dbReference>
<dbReference type="InterPro" id="IPR005554">
    <property type="entry name" value="NOL6/Upt22"/>
</dbReference>